<proteinExistence type="predicted"/>
<comment type="caution">
    <text evidence="2">The sequence shown here is derived from an EMBL/GenBank/DDBJ whole genome shotgun (WGS) entry which is preliminary data.</text>
</comment>
<name>A0A016SHJ6_9BILA</name>
<protein>
    <submittedName>
        <fullName evidence="2">Uncharacterized protein</fullName>
    </submittedName>
</protein>
<dbReference type="EMBL" id="JARK01001563">
    <property type="protein sequence ID" value="EYB89836.1"/>
    <property type="molecule type" value="Genomic_DNA"/>
</dbReference>
<reference evidence="3" key="1">
    <citation type="journal article" date="2015" name="Nat. Genet.">
        <title>The genome and transcriptome of the zoonotic hookworm Ancylostoma ceylanicum identify infection-specific gene families.</title>
        <authorList>
            <person name="Schwarz E.M."/>
            <person name="Hu Y."/>
            <person name="Antoshechkin I."/>
            <person name="Miller M.M."/>
            <person name="Sternberg P.W."/>
            <person name="Aroian R.V."/>
        </authorList>
    </citation>
    <scope>NUCLEOTIDE SEQUENCE</scope>
    <source>
        <strain evidence="3">HY135</strain>
    </source>
</reference>
<evidence type="ECO:0000256" key="1">
    <source>
        <dbReference type="SAM" id="MobiDB-lite"/>
    </source>
</evidence>
<feature type="compositionally biased region" description="Polar residues" evidence="1">
    <location>
        <begin position="64"/>
        <end position="73"/>
    </location>
</feature>
<feature type="region of interest" description="Disordered" evidence="1">
    <location>
        <begin position="1"/>
        <end position="73"/>
    </location>
</feature>
<keyword evidence="3" id="KW-1185">Reference proteome</keyword>
<sequence length="73" mass="7983">MPTEPLSRKMRSPNDTAVQRTPNGRSQAVGPRRGVFGQSHQSQYAEPLCLCPETPHRGPASRLGAQNTAEQIE</sequence>
<feature type="compositionally biased region" description="Polar residues" evidence="1">
    <location>
        <begin position="13"/>
        <end position="26"/>
    </location>
</feature>
<dbReference type="AlphaFoldDB" id="A0A016SHJ6"/>
<evidence type="ECO:0000313" key="3">
    <source>
        <dbReference type="Proteomes" id="UP000024635"/>
    </source>
</evidence>
<accession>A0A016SHJ6</accession>
<organism evidence="2 3">
    <name type="scientific">Ancylostoma ceylanicum</name>
    <dbReference type="NCBI Taxonomy" id="53326"/>
    <lineage>
        <taxon>Eukaryota</taxon>
        <taxon>Metazoa</taxon>
        <taxon>Ecdysozoa</taxon>
        <taxon>Nematoda</taxon>
        <taxon>Chromadorea</taxon>
        <taxon>Rhabditida</taxon>
        <taxon>Rhabditina</taxon>
        <taxon>Rhabditomorpha</taxon>
        <taxon>Strongyloidea</taxon>
        <taxon>Ancylostomatidae</taxon>
        <taxon>Ancylostomatinae</taxon>
        <taxon>Ancylostoma</taxon>
    </lineage>
</organism>
<dbReference type="Proteomes" id="UP000024635">
    <property type="component" value="Unassembled WGS sequence"/>
</dbReference>
<evidence type="ECO:0000313" key="2">
    <source>
        <dbReference type="EMBL" id="EYB89836.1"/>
    </source>
</evidence>
<gene>
    <name evidence="2" type="primary">Acey_s0227.g2818</name>
    <name evidence="2" type="ORF">Y032_0227g2818</name>
</gene>